<dbReference type="InterPro" id="IPR020568">
    <property type="entry name" value="Ribosomal_Su5_D2-typ_SF"/>
</dbReference>
<feature type="region of interest" description="Disordered" evidence="8">
    <location>
        <begin position="696"/>
        <end position="756"/>
    </location>
</feature>
<dbReference type="EC" id="2.7.7.8" evidence="7"/>
<dbReference type="InterPro" id="IPR027408">
    <property type="entry name" value="PNPase/RNase_PH_dom_sf"/>
</dbReference>
<dbReference type="HAMAP" id="MF_01595">
    <property type="entry name" value="PNPase"/>
    <property type="match status" value="1"/>
</dbReference>
<dbReference type="SUPFAM" id="SSF46915">
    <property type="entry name" value="Polynucleotide phosphorylase/guanosine pentaphosphate synthase (PNPase/GPSI), domain 3"/>
    <property type="match status" value="1"/>
</dbReference>
<dbReference type="SMART" id="SM00316">
    <property type="entry name" value="S1"/>
    <property type="match status" value="1"/>
</dbReference>
<protein>
    <recommendedName>
        <fullName evidence="7">Polyribonucleotide nucleotidyltransferase</fullName>
        <ecNumber evidence="7">2.7.7.8</ecNumber>
    </recommendedName>
    <alternativeName>
        <fullName evidence="7">Polynucleotide phosphorylase</fullName>
        <shortName evidence="7">PNPase</shortName>
    </alternativeName>
</protein>
<evidence type="ECO:0000256" key="2">
    <source>
        <dbReference type="ARBA" id="ARBA00022490"/>
    </source>
</evidence>
<reference evidence="10 11" key="1">
    <citation type="submission" date="2024-06" db="EMBL/GenBank/DDBJ databases">
        <authorList>
            <person name="Kaempfer P."/>
            <person name="Viver T."/>
        </authorList>
    </citation>
    <scope>NUCLEOTIDE SEQUENCE [LARGE SCALE GENOMIC DNA]</scope>
    <source>
        <strain evidence="10 11">ST-37</strain>
    </source>
</reference>
<evidence type="ECO:0000256" key="3">
    <source>
        <dbReference type="ARBA" id="ARBA00022679"/>
    </source>
</evidence>
<evidence type="ECO:0000256" key="1">
    <source>
        <dbReference type="ARBA" id="ARBA00007404"/>
    </source>
</evidence>
<keyword evidence="11" id="KW-1185">Reference proteome</keyword>
<dbReference type="InterPro" id="IPR012162">
    <property type="entry name" value="PNPase"/>
</dbReference>
<dbReference type="PANTHER" id="PTHR11252">
    <property type="entry name" value="POLYRIBONUCLEOTIDE NUCLEOTIDYLTRANSFERASE"/>
    <property type="match status" value="1"/>
</dbReference>
<feature type="compositionally biased region" description="Basic and acidic residues" evidence="8">
    <location>
        <begin position="706"/>
        <end position="750"/>
    </location>
</feature>
<dbReference type="NCBIfam" id="TIGR03591">
    <property type="entry name" value="polynuc_phos"/>
    <property type="match status" value="1"/>
</dbReference>
<keyword evidence="4 7" id="KW-0548">Nucleotidyltransferase</keyword>
<dbReference type="PROSITE" id="PS50126">
    <property type="entry name" value="S1"/>
    <property type="match status" value="1"/>
</dbReference>
<dbReference type="InterPro" id="IPR012340">
    <property type="entry name" value="NA-bd_OB-fold"/>
</dbReference>
<dbReference type="SMART" id="SM00322">
    <property type="entry name" value="KH"/>
    <property type="match status" value="1"/>
</dbReference>
<dbReference type="PANTHER" id="PTHR11252:SF0">
    <property type="entry name" value="POLYRIBONUCLEOTIDE NUCLEOTIDYLTRANSFERASE 1, MITOCHONDRIAL"/>
    <property type="match status" value="1"/>
</dbReference>
<comment type="catalytic activity">
    <reaction evidence="7">
        <text>RNA(n+1) + phosphate = RNA(n) + a ribonucleoside 5'-diphosphate</text>
        <dbReference type="Rhea" id="RHEA:22096"/>
        <dbReference type="Rhea" id="RHEA-COMP:14527"/>
        <dbReference type="Rhea" id="RHEA-COMP:17342"/>
        <dbReference type="ChEBI" id="CHEBI:43474"/>
        <dbReference type="ChEBI" id="CHEBI:57930"/>
        <dbReference type="ChEBI" id="CHEBI:140395"/>
        <dbReference type="EC" id="2.7.7.8"/>
    </reaction>
</comment>
<dbReference type="CDD" id="cd11364">
    <property type="entry name" value="RNase_PH_PNPase_2"/>
    <property type="match status" value="1"/>
</dbReference>
<comment type="caution">
    <text evidence="10">The sequence shown here is derived from an EMBL/GenBank/DDBJ whole genome shotgun (WGS) entry which is preliminary data.</text>
</comment>
<feature type="binding site" evidence="7">
    <location>
        <position position="500"/>
    </location>
    <ligand>
        <name>Mg(2+)</name>
        <dbReference type="ChEBI" id="CHEBI:18420"/>
    </ligand>
</feature>
<dbReference type="InterPro" id="IPR036345">
    <property type="entry name" value="ExoRNase_PH_dom2_sf"/>
</dbReference>
<evidence type="ECO:0000256" key="8">
    <source>
        <dbReference type="SAM" id="MobiDB-lite"/>
    </source>
</evidence>
<dbReference type="Gene3D" id="3.30.1370.10">
    <property type="entry name" value="K Homology domain, type 1"/>
    <property type="match status" value="1"/>
</dbReference>
<dbReference type="GO" id="GO:0004654">
    <property type="term" value="F:polyribonucleotide nucleotidyltransferase activity"/>
    <property type="evidence" value="ECO:0007669"/>
    <property type="project" value="UniProtKB-EC"/>
</dbReference>
<dbReference type="PROSITE" id="PS50084">
    <property type="entry name" value="KH_TYPE_1"/>
    <property type="match status" value="1"/>
</dbReference>
<organism evidence="10 11">
    <name type="scientific">Chryseobacterium terrae</name>
    <dbReference type="NCBI Taxonomy" id="3163299"/>
    <lineage>
        <taxon>Bacteria</taxon>
        <taxon>Pseudomonadati</taxon>
        <taxon>Bacteroidota</taxon>
        <taxon>Flavobacteriia</taxon>
        <taxon>Flavobacteriales</taxon>
        <taxon>Weeksellaceae</taxon>
        <taxon>Chryseobacterium group</taxon>
        <taxon>Chryseobacterium</taxon>
    </lineage>
</organism>
<dbReference type="Pfam" id="PF03726">
    <property type="entry name" value="PNPase"/>
    <property type="match status" value="1"/>
</dbReference>
<dbReference type="Gene3D" id="3.30.230.70">
    <property type="entry name" value="GHMP Kinase, N-terminal domain"/>
    <property type="match status" value="2"/>
</dbReference>
<dbReference type="SUPFAM" id="SSF55666">
    <property type="entry name" value="Ribonuclease PH domain 2-like"/>
    <property type="match status" value="2"/>
</dbReference>
<dbReference type="InterPro" id="IPR003029">
    <property type="entry name" value="S1_domain"/>
</dbReference>
<dbReference type="InterPro" id="IPR001247">
    <property type="entry name" value="ExoRNase_PH_dom1"/>
</dbReference>
<keyword evidence="7" id="KW-0479">Metal-binding</keyword>
<evidence type="ECO:0000313" key="10">
    <source>
        <dbReference type="EMBL" id="MFL9833385.1"/>
    </source>
</evidence>
<feature type="domain" description="S1 motif" evidence="9">
    <location>
        <begin position="633"/>
        <end position="699"/>
    </location>
</feature>
<dbReference type="CDD" id="cd02393">
    <property type="entry name" value="KH-I_PNPase"/>
    <property type="match status" value="1"/>
</dbReference>
<keyword evidence="6 7" id="KW-0694">RNA-binding</keyword>
<dbReference type="InterPro" id="IPR036612">
    <property type="entry name" value="KH_dom_type_1_sf"/>
</dbReference>
<dbReference type="InterPro" id="IPR015847">
    <property type="entry name" value="ExoRNase_PH_dom2"/>
</dbReference>
<name>A0ABW8Y266_9FLAO</name>
<dbReference type="InterPro" id="IPR004087">
    <property type="entry name" value="KH_dom"/>
</dbReference>
<comment type="subcellular location">
    <subcellularLocation>
        <location evidence="7">Cytoplasm</location>
    </subcellularLocation>
</comment>
<dbReference type="PIRSF" id="PIRSF005499">
    <property type="entry name" value="PNPase"/>
    <property type="match status" value="1"/>
</dbReference>
<dbReference type="CDD" id="cd11363">
    <property type="entry name" value="RNase_PH_PNPase_1"/>
    <property type="match status" value="1"/>
</dbReference>
<dbReference type="SUPFAM" id="SSF54791">
    <property type="entry name" value="Eukaryotic type KH-domain (KH-domain type I)"/>
    <property type="match status" value="1"/>
</dbReference>
<keyword evidence="3 7" id="KW-0808">Transferase</keyword>
<dbReference type="RefSeq" id="WP_408088179.1">
    <property type="nucleotide sequence ID" value="NZ_JBELPY010000002.1"/>
</dbReference>
<comment type="similarity">
    <text evidence="1 7">Belongs to the polyribonucleotide nucleotidyltransferase family.</text>
</comment>
<dbReference type="InterPro" id="IPR004088">
    <property type="entry name" value="KH_dom_type_1"/>
</dbReference>
<dbReference type="SUPFAM" id="SSF54211">
    <property type="entry name" value="Ribosomal protein S5 domain 2-like"/>
    <property type="match status" value="2"/>
</dbReference>
<evidence type="ECO:0000256" key="5">
    <source>
        <dbReference type="ARBA" id="ARBA00022842"/>
    </source>
</evidence>
<gene>
    <name evidence="7" type="primary">pnp</name>
    <name evidence="10" type="ORF">ABS765_05010</name>
</gene>
<accession>A0ABW8Y266</accession>
<evidence type="ECO:0000256" key="7">
    <source>
        <dbReference type="HAMAP-Rule" id="MF_01595"/>
    </source>
</evidence>
<comment type="cofactor">
    <cofactor evidence="7">
        <name>Mg(2+)</name>
        <dbReference type="ChEBI" id="CHEBI:18420"/>
    </cofactor>
</comment>
<dbReference type="EMBL" id="JBELPY010000002">
    <property type="protein sequence ID" value="MFL9833385.1"/>
    <property type="molecule type" value="Genomic_DNA"/>
</dbReference>
<evidence type="ECO:0000313" key="11">
    <source>
        <dbReference type="Proteomes" id="UP001629058"/>
    </source>
</evidence>
<dbReference type="InterPro" id="IPR036456">
    <property type="entry name" value="PNPase_PH_RNA-bd_sf"/>
</dbReference>
<evidence type="ECO:0000259" key="9">
    <source>
        <dbReference type="PROSITE" id="PS50126"/>
    </source>
</evidence>
<sequence length="756" mass="83970">MSAPQAITELITLADGREITIETGKLAKQADGSVVVKMGGTMLLATVVANKEANPGVDFLPLTVDYREKFYAGGKIPGNFFRREARPSDQEILTMRLVDRVLRPLFPEDFHAEVQVMISLISYDGQSIPDDLAGLAASSAIAITDIPFNGPMSEVRVVRINGELSINPKFEDLKNSDLDIMVGATKDSIVMVEGEMKEITEAEMLEAINFAHAEIKKQVEAQERLAEKVGKSFPKREYNHENHDEAIREKVWKETYDKVYEVAKTPSGKEERGEKFKAVLADFLAQYVEDAEELERVTPFAKVYYHDVEKEAMRQMILNDKIRLDGRDPQTIRPIWSEIDYLPGAHGSAIFTRGETQSLTAVTLGSVKDANMVDSVMVNYDERFFLHYNFPPFSTGEARPLRGTSRREVGHGNLAQRALANMIPEENPYTIRVVSDILESNGSSSMATVCAGTLALMDAGVQITKPVSGIAMGLVTDVKTGKYTVLSDILGDEDHLGDMDFKVTGTADGITACQMDIKIQGLSMDIMEKALLQAREGRIHILNKITETIAQPREDVKPHAPKMVMMEIPKDFIGAVIGPGGKIIQQMQKDTDTVIAIEEVGEIGRIEISGISREKINEAVAKINEITFVPVVGEVYQGKVVKVMDFGAFVAIAKGTEGLLHISEIEWARLDKVPYKEGDEVEVKFMGYDDRKKMKLSRKVLLPRPPRPEKKEGEQRGPRPEGQNRPERPARPEGKVNPEGRDQPGEHKPLNEPQDQ</sequence>
<keyword evidence="2 7" id="KW-0963">Cytoplasm</keyword>
<dbReference type="Pfam" id="PF03725">
    <property type="entry name" value="RNase_PH_C"/>
    <property type="match status" value="1"/>
</dbReference>
<dbReference type="SUPFAM" id="SSF50249">
    <property type="entry name" value="Nucleic acid-binding proteins"/>
    <property type="match status" value="1"/>
</dbReference>
<dbReference type="Pfam" id="PF00013">
    <property type="entry name" value="KH_1"/>
    <property type="match status" value="1"/>
</dbReference>
<dbReference type="Pfam" id="PF01138">
    <property type="entry name" value="RNase_PH"/>
    <property type="match status" value="2"/>
</dbReference>
<comment type="function">
    <text evidence="7">Involved in mRNA degradation. Catalyzes the phosphorolysis of single-stranded polyribonucleotides processively in the 3'- to 5'-direction.</text>
</comment>
<feature type="binding site" evidence="7">
    <location>
        <position position="494"/>
    </location>
    <ligand>
        <name>Mg(2+)</name>
        <dbReference type="ChEBI" id="CHEBI:18420"/>
    </ligand>
</feature>
<dbReference type="NCBIfam" id="NF008805">
    <property type="entry name" value="PRK11824.1"/>
    <property type="match status" value="1"/>
</dbReference>
<dbReference type="InterPro" id="IPR015848">
    <property type="entry name" value="PNPase_PH_RNA-bd_bac/org-type"/>
</dbReference>
<keyword evidence="5 7" id="KW-0460">Magnesium</keyword>
<dbReference type="Pfam" id="PF00575">
    <property type="entry name" value="S1"/>
    <property type="match status" value="1"/>
</dbReference>
<evidence type="ECO:0000256" key="6">
    <source>
        <dbReference type="ARBA" id="ARBA00022884"/>
    </source>
</evidence>
<evidence type="ECO:0000256" key="4">
    <source>
        <dbReference type="ARBA" id="ARBA00022695"/>
    </source>
</evidence>
<dbReference type="Gene3D" id="2.40.50.140">
    <property type="entry name" value="Nucleic acid-binding proteins"/>
    <property type="match status" value="1"/>
</dbReference>
<proteinExistence type="inferred from homology"/>
<dbReference type="Proteomes" id="UP001629058">
    <property type="component" value="Unassembled WGS sequence"/>
</dbReference>